<evidence type="ECO:0000256" key="4">
    <source>
        <dbReference type="ARBA" id="ARBA00022827"/>
    </source>
</evidence>
<dbReference type="InterPro" id="IPR006076">
    <property type="entry name" value="FAD-dep_OxRdtase"/>
</dbReference>
<dbReference type="InterPro" id="IPR036188">
    <property type="entry name" value="FAD/NAD-bd_sf"/>
</dbReference>
<feature type="domain" description="FAD dependent oxidoreductase" evidence="6">
    <location>
        <begin position="10"/>
        <end position="390"/>
    </location>
</feature>
<keyword evidence="8" id="KW-1185">Reference proteome</keyword>
<protein>
    <recommendedName>
        <fullName evidence="6">FAD dependent oxidoreductase domain-containing protein</fullName>
    </recommendedName>
</protein>
<comment type="cofactor">
    <cofactor evidence="1">
        <name>FAD</name>
        <dbReference type="ChEBI" id="CHEBI:57692"/>
    </cofactor>
</comment>
<dbReference type="AlphaFoldDB" id="A0A9W9LK29"/>
<keyword evidence="5" id="KW-0560">Oxidoreductase</keyword>
<evidence type="ECO:0000313" key="8">
    <source>
        <dbReference type="Proteomes" id="UP001149163"/>
    </source>
</evidence>
<comment type="caution">
    <text evidence="7">The sequence shown here is derived from an EMBL/GenBank/DDBJ whole genome shotgun (WGS) entry which is preliminary data.</text>
</comment>
<dbReference type="Gene3D" id="3.30.9.10">
    <property type="entry name" value="D-Amino Acid Oxidase, subunit A, domain 2"/>
    <property type="match status" value="1"/>
</dbReference>
<keyword evidence="4" id="KW-0274">FAD</keyword>
<dbReference type="Gene3D" id="3.50.50.60">
    <property type="entry name" value="FAD/NAD(P)-binding domain"/>
    <property type="match status" value="1"/>
</dbReference>
<comment type="similarity">
    <text evidence="2">Belongs to the MSOX/MTOX family.</text>
</comment>
<evidence type="ECO:0000313" key="7">
    <source>
        <dbReference type="EMBL" id="KAJ5160188.1"/>
    </source>
</evidence>
<accession>A0A9W9LK29</accession>
<dbReference type="GeneID" id="81428493"/>
<dbReference type="Pfam" id="PF01266">
    <property type="entry name" value="DAO"/>
    <property type="match status" value="1"/>
</dbReference>
<reference evidence="7" key="1">
    <citation type="submission" date="2022-11" db="EMBL/GenBank/DDBJ databases">
        <authorList>
            <person name="Petersen C."/>
        </authorList>
    </citation>
    <scope>NUCLEOTIDE SEQUENCE</scope>
    <source>
        <strain evidence="7">IBT 26290</strain>
    </source>
</reference>
<dbReference type="PANTHER" id="PTHR10961:SF26">
    <property type="entry name" value="L-SACCHAROPINE OXIDASE"/>
    <property type="match status" value="1"/>
</dbReference>
<sequence length="435" mass="47770">MANLRANTKVVVVGGGGTMGSSTALHLVRSGYTPSNITVLDVYPIPSAQSAGYDLNKIMSIRLRNAPDLQLSLEALDMWKNDPLFTPFFHNVGMMDCSSSEAGIANLRQKHQSLINAGLGKTNVWLESEDEILAKAPHFSREQVKGWRAAFCEDGGWLAAAKAINAIGLFLNSQGVKFGFGGAGTFKRPILSADGTACHGVETADGTKYYADKVVLAAGAWSPTLVDLEDQCLSKAWVFAHIQLTPQEVAEYRDSPVVYDGEYGFFFEPNEHGVIKVCDEFPGFSRFKQHQPYGATSPKLISVPRSHAKHTTDTYPDASEDTIRKAIARFMPRFMDKELFNRSMCWCTDTADANLLICEHPKWKNLIMATGDSGHSFKLLPNIGKHVVELIEGSLSENLAHAWRWRPGGDALRSIRAGPAKDLADMPGWQHDAKL</sequence>
<dbReference type="GO" id="GO:0050660">
    <property type="term" value="F:flavin adenine dinucleotide binding"/>
    <property type="evidence" value="ECO:0007669"/>
    <property type="project" value="InterPro"/>
</dbReference>
<dbReference type="OrthoDB" id="2219495at2759"/>
<dbReference type="SUPFAM" id="SSF51905">
    <property type="entry name" value="FAD/NAD(P)-binding domain"/>
    <property type="match status" value="1"/>
</dbReference>
<proteinExistence type="inferred from homology"/>
<reference evidence="7" key="2">
    <citation type="journal article" date="2023" name="IMA Fungus">
        <title>Comparative genomic study of the Penicillium genus elucidates a diverse pangenome and 15 lateral gene transfer events.</title>
        <authorList>
            <person name="Petersen C."/>
            <person name="Sorensen T."/>
            <person name="Nielsen M.R."/>
            <person name="Sondergaard T.E."/>
            <person name="Sorensen J.L."/>
            <person name="Fitzpatrick D.A."/>
            <person name="Frisvad J.C."/>
            <person name="Nielsen K.L."/>
        </authorList>
    </citation>
    <scope>NUCLEOTIDE SEQUENCE</scope>
    <source>
        <strain evidence="7">IBT 26290</strain>
    </source>
</reference>
<evidence type="ECO:0000259" key="6">
    <source>
        <dbReference type="Pfam" id="PF01266"/>
    </source>
</evidence>
<dbReference type="PANTHER" id="PTHR10961">
    <property type="entry name" value="PEROXISOMAL SARCOSINE OXIDASE"/>
    <property type="match status" value="1"/>
</dbReference>
<name>A0A9W9LK29_9EURO</name>
<dbReference type="EMBL" id="JAPQKN010000004">
    <property type="protein sequence ID" value="KAJ5160188.1"/>
    <property type="molecule type" value="Genomic_DNA"/>
</dbReference>
<keyword evidence="3" id="KW-0285">Flavoprotein</keyword>
<dbReference type="Proteomes" id="UP001149163">
    <property type="component" value="Unassembled WGS sequence"/>
</dbReference>
<dbReference type="InterPro" id="IPR045170">
    <property type="entry name" value="MTOX"/>
</dbReference>
<evidence type="ECO:0000256" key="1">
    <source>
        <dbReference type="ARBA" id="ARBA00001974"/>
    </source>
</evidence>
<gene>
    <name evidence="7" type="ORF">N7482_007192</name>
</gene>
<dbReference type="GO" id="GO:0051698">
    <property type="term" value="F:saccharopine oxidase activity"/>
    <property type="evidence" value="ECO:0007669"/>
    <property type="project" value="TreeGrafter"/>
</dbReference>
<organism evidence="7 8">
    <name type="scientific">Penicillium canariense</name>
    <dbReference type="NCBI Taxonomy" id="189055"/>
    <lineage>
        <taxon>Eukaryota</taxon>
        <taxon>Fungi</taxon>
        <taxon>Dikarya</taxon>
        <taxon>Ascomycota</taxon>
        <taxon>Pezizomycotina</taxon>
        <taxon>Eurotiomycetes</taxon>
        <taxon>Eurotiomycetidae</taxon>
        <taxon>Eurotiales</taxon>
        <taxon>Aspergillaceae</taxon>
        <taxon>Penicillium</taxon>
    </lineage>
</organism>
<evidence type="ECO:0000256" key="5">
    <source>
        <dbReference type="ARBA" id="ARBA00023002"/>
    </source>
</evidence>
<evidence type="ECO:0000256" key="3">
    <source>
        <dbReference type="ARBA" id="ARBA00022630"/>
    </source>
</evidence>
<evidence type="ECO:0000256" key="2">
    <source>
        <dbReference type="ARBA" id="ARBA00010989"/>
    </source>
</evidence>
<dbReference type="RefSeq" id="XP_056541746.1">
    <property type="nucleotide sequence ID" value="XM_056689317.1"/>
</dbReference>
<dbReference type="GO" id="GO:0008115">
    <property type="term" value="F:sarcosine oxidase activity"/>
    <property type="evidence" value="ECO:0007669"/>
    <property type="project" value="TreeGrafter"/>
</dbReference>